<dbReference type="SUPFAM" id="SSF118196">
    <property type="entry name" value="YaeB-like"/>
    <property type="match status" value="1"/>
</dbReference>
<keyword evidence="3" id="KW-0175">Coiled coil</keyword>
<evidence type="ECO:0000256" key="3">
    <source>
        <dbReference type="SAM" id="Coils"/>
    </source>
</evidence>
<dbReference type="Gene3D" id="2.40.30.70">
    <property type="entry name" value="YaeB-like"/>
    <property type="match status" value="1"/>
</dbReference>
<keyword evidence="7" id="KW-1185">Reference proteome</keyword>
<protein>
    <submittedName>
        <fullName evidence="6">Oidioi.mRNA.OKI2018_I69.PAR.g12153.t1.cds</fullName>
    </submittedName>
</protein>
<evidence type="ECO:0000313" key="6">
    <source>
        <dbReference type="EMBL" id="CAG5089265.1"/>
    </source>
</evidence>
<feature type="region of interest" description="Disordered" evidence="4">
    <location>
        <begin position="587"/>
        <end position="608"/>
    </location>
</feature>
<dbReference type="EMBL" id="OU015568">
    <property type="protein sequence ID" value="CAG5089265.1"/>
    <property type="molecule type" value="Genomic_DNA"/>
</dbReference>
<dbReference type="InterPro" id="IPR040372">
    <property type="entry name" value="YaeB-like"/>
</dbReference>
<gene>
    <name evidence="6" type="ORF">OKIOD_LOCUS3711</name>
</gene>
<dbReference type="PROSITE" id="PS51668">
    <property type="entry name" value="TSAA_2"/>
    <property type="match status" value="1"/>
</dbReference>
<accession>A0ABN7S220</accession>
<evidence type="ECO:0000256" key="2">
    <source>
        <dbReference type="ARBA" id="ARBA00033753"/>
    </source>
</evidence>
<dbReference type="Pfam" id="PF01980">
    <property type="entry name" value="TrmO_N"/>
    <property type="match status" value="1"/>
</dbReference>
<dbReference type="PANTHER" id="PTHR12818">
    <property type="entry name" value="TRNA (ADENINE(37)-N6)-METHYLTRANSFERASE"/>
    <property type="match status" value="1"/>
</dbReference>
<dbReference type="InterPro" id="IPR036514">
    <property type="entry name" value="SGNH_hydro_sf"/>
</dbReference>
<evidence type="ECO:0000313" key="7">
    <source>
        <dbReference type="Proteomes" id="UP001158576"/>
    </source>
</evidence>
<organism evidence="6 7">
    <name type="scientific">Oikopleura dioica</name>
    <name type="common">Tunicate</name>
    <dbReference type="NCBI Taxonomy" id="34765"/>
    <lineage>
        <taxon>Eukaryota</taxon>
        <taxon>Metazoa</taxon>
        <taxon>Chordata</taxon>
        <taxon>Tunicata</taxon>
        <taxon>Appendicularia</taxon>
        <taxon>Copelata</taxon>
        <taxon>Oikopleuridae</taxon>
        <taxon>Oikopleura</taxon>
    </lineage>
</organism>
<keyword evidence="1" id="KW-0949">S-adenosyl-L-methionine</keyword>
<dbReference type="Proteomes" id="UP001158576">
    <property type="component" value="Chromosome PAR"/>
</dbReference>
<proteinExistence type="inferred from homology"/>
<dbReference type="InterPro" id="IPR023370">
    <property type="entry name" value="TrmO-like_N"/>
</dbReference>
<evidence type="ECO:0000256" key="1">
    <source>
        <dbReference type="ARBA" id="ARBA00022691"/>
    </source>
</evidence>
<dbReference type="Gene3D" id="3.40.50.1110">
    <property type="entry name" value="SGNH hydrolase"/>
    <property type="match status" value="1"/>
</dbReference>
<dbReference type="InterPro" id="IPR036413">
    <property type="entry name" value="YaeB-like_sf"/>
</dbReference>
<evidence type="ECO:0000259" key="5">
    <source>
        <dbReference type="PROSITE" id="PS51668"/>
    </source>
</evidence>
<dbReference type="PANTHER" id="PTHR12818:SF0">
    <property type="entry name" value="TRNA (ADENINE(37)-N6)-METHYLTRANSFERASE"/>
    <property type="match status" value="1"/>
</dbReference>
<feature type="coiled-coil region" evidence="3">
    <location>
        <begin position="1"/>
        <end position="28"/>
    </location>
</feature>
<dbReference type="SUPFAM" id="SSF52266">
    <property type="entry name" value="SGNH hydrolase"/>
    <property type="match status" value="1"/>
</dbReference>
<dbReference type="InterPro" id="IPR036414">
    <property type="entry name" value="YaeB_N_sf"/>
</dbReference>
<evidence type="ECO:0000256" key="4">
    <source>
        <dbReference type="SAM" id="MobiDB-lite"/>
    </source>
</evidence>
<comment type="similarity">
    <text evidence="2">Belongs to the tRNA methyltransferase O family.</text>
</comment>
<name>A0ABN7S220_OIKDI</name>
<dbReference type="CDD" id="cd09281">
    <property type="entry name" value="UPF0066"/>
    <property type="match status" value="1"/>
</dbReference>
<sequence>MQELARSLAHARGELKRLRADMTKFKAQERHRMKVVEDIVNSKQISIAQVEQIKSGNFEPLAKKSKILPPETDVDRKLKLSQTIASPIGHVLSSFLTKSGTPHQPGQLETSSIIKLSQGSTGKSIKQRWMPKDALEGLEDYSHCWIIFHFHLNDPESNGKKSKVAPPRGGGTKVGIFASRAPYRPSPIGLSLVEIDRIDHDKGELVVKNCDLVHETPVLDIKPYIPDYDKPGEDKDVKVAKWLEEKNAKESEIAGIGFTGRADQQMQELFSVSEYDSAEALKSALTRMTYHEEDSRSSGGSGGAPGKCLIIGDSMLQKVNPDGWEHGAYYFAYAGIKVKQLMQQIKTEVLPPPTDISVVFLHVGTNNVSTRADLKEREDVLEPPEIAEDIMNVVDTLRKHYEYAHIIVSAILPRLDPWKLGDLERVSSINSDLKRSVHDTYLKNIKFVDFSDQFLSNWKIRKECYRFFYERQLDEPDLCHLSDEGNVRFNECLKTCLAGAMHEARSQWPRDAKLLGKREWDEFRRRTFRSRDNPRFKYTNYEPSQKSYDRFIKSNPRAAETNGDPNPKKSGGGFNISELLLLKAKGRKDAEERAQAAGQGGRDERRQNSHDVIPFAPLAGSPVLKLQEMLLTPRKDERKIERELQTNYPHAIIETIDLHRGDAYETVAEFPSFGVSAIARSAAQSKLNLKQKLEKIFTPEN</sequence>
<reference evidence="6 7" key="1">
    <citation type="submission" date="2021-04" db="EMBL/GenBank/DDBJ databases">
        <authorList>
            <person name="Bliznina A."/>
        </authorList>
    </citation>
    <scope>NUCLEOTIDE SEQUENCE [LARGE SCALE GENOMIC DNA]</scope>
</reference>
<dbReference type="NCBIfam" id="TIGR00104">
    <property type="entry name" value="tRNA_TsaA"/>
    <property type="match status" value="1"/>
</dbReference>
<feature type="domain" description="TsaA-like" evidence="5">
    <location>
        <begin position="85"/>
        <end position="233"/>
    </location>
</feature>